<accession>A0A7S0WUZ6</accession>
<dbReference type="EMBL" id="HBFA01033493">
    <property type="protein sequence ID" value="CAD8684459.1"/>
    <property type="molecule type" value="Transcribed_RNA"/>
</dbReference>
<dbReference type="AlphaFoldDB" id="A0A7S0WUZ6"/>
<protein>
    <submittedName>
        <fullName evidence="2">Uncharacterized protein</fullName>
    </submittedName>
</protein>
<feature type="compositionally biased region" description="Basic and acidic residues" evidence="1">
    <location>
        <begin position="16"/>
        <end position="33"/>
    </location>
</feature>
<evidence type="ECO:0000256" key="1">
    <source>
        <dbReference type="SAM" id="MobiDB-lite"/>
    </source>
</evidence>
<feature type="region of interest" description="Disordered" evidence="1">
    <location>
        <begin position="298"/>
        <end position="320"/>
    </location>
</feature>
<organism evidence="2">
    <name type="scientific">Pyramimonas obovata</name>
    <dbReference type="NCBI Taxonomy" id="1411642"/>
    <lineage>
        <taxon>Eukaryota</taxon>
        <taxon>Viridiplantae</taxon>
        <taxon>Chlorophyta</taxon>
        <taxon>Pyramimonadophyceae</taxon>
        <taxon>Pyramimonadales</taxon>
        <taxon>Pyramimonadaceae</taxon>
        <taxon>Pyramimonas</taxon>
        <taxon>Pyramimonas incertae sedis</taxon>
    </lineage>
</organism>
<feature type="compositionally biased region" description="Basic and acidic residues" evidence="1">
    <location>
        <begin position="65"/>
        <end position="85"/>
    </location>
</feature>
<evidence type="ECO:0000313" key="2">
    <source>
        <dbReference type="EMBL" id="CAD8684459.1"/>
    </source>
</evidence>
<name>A0A7S0WUZ6_9CHLO</name>
<gene>
    <name evidence="2" type="ORF">POBO1169_LOCUS16832</name>
</gene>
<proteinExistence type="predicted"/>
<sequence length="320" mass="35340">MGGLGGRGKGKRRRDRTLDSESVFDRKNGEFVRNKAHKLPPKPQLTQDEDNQHLPRKLRQIMKMMGKDPEEAAKAAKQSRAEAKSKNKYKHKDIERASKGKAASSLWFDADAGESPVAAGENGDEKPSTAEQLTSGEKVTKGGKATTAPASAPAPIIPVLRGEDVGREAPAALNKVQAQAKGRKKERLKRLQARKMDKALKQRLEAEMEEEEMHPKERRVDVVSFGEVAMQPPALTIKRKRGHESYQSTGGEQLEPLTKGQKLGALMARQMEAAQKVQAAPKVSSQEKLRLQIIEQYRRKRGRMPQPPLANKGANPSVIS</sequence>
<feature type="region of interest" description="Disordered" evidence="1">
    <location>
        <begin position="1"/>
        <end position="155"/>
    </location>
</feature>
<feature type="region of interest" description="Disordered" evidence="1">
    <location>
        <begin position="233"/>
        <end position="257"/>
    </location>
</feature>
<reference evidence="2" key="1">
    <citation type="submission" date="2021-01" db="EMBL/GenBank/DDBJ databases">
        <authorList>
            <person name="Corre E."/>
            <person name="Pelletier E."/>
            <person name="Niang G."/>
            <person name="Scheremetjew M."/>
            <person name="Finn R."/>
            <person name="Kale V."/>
            <person name="Holt S."/>
            <person name="Cochrane G."/>
            <person name="Meng A."/>
            <person name="Brown T."/>
            <person name="Cohen L."/>
        </authorList>
    </citation>
    <scope>NUCLEOTIDE SEQUENCE</scope>
    <source>
        <strain evidence="2">CCMP722</strain>
    </source>
</reference>
<feature type="compositionally biased region" description="Low complexity" evidence="1">
    <location>
        <begin position="145"/>
        <end position="155"/>
    </location>
</feature>